<dbReference type="SUPFAM" id="SSF46689">
    <property type="entry name" value="Homeodomain-like"/>
    <property type="match status" value="2"/>
</dbReference>
<dbReference type="PANTHER" id="PTHR43280">
    <property type="entry name" value="ARAC-FAMILY TRANSCRIPTIONAL REGULATOR"/>
    <property type="match status" value="1"/>
</dbReference>
<feature type="domain" description="HTH araC/xylS-type" evidence="4">
    <location>
        <begin position="297"/>
        <end position="395"/>
    </location>
</feature>
<evidence type="ECO:0000259" key="4">
    <source>
        <dbReference type="PROSITE" id="PS01124"/>
    </source>
</evidence>
<evidence type="ECO:0000313" key="6">
    <source>
        <dbReference type="Proteomes" id="UP001204320"/>
    </source>
</evidence>
<dbReference type="PRINTS" id="PR00032">
    <property type="entry name" value="HTHARAC"/>
</dbReference>
<organism evidence="5 6">
    <name type="scientific">Tractidigestivibacter montrealensis</name>
    <dbReference type="NCBI Taxonomy" id="2972466"/>
    <lineage>
        <taxon>Bacteria</taxon>
        <taxon>Bacillati</taxon>
        <taxon>Actinomycetota</taxon>
        <taxon>Coriobacteriia</taxon>
        <taxon>Coriobacteriales</taxon>
        <taxon>Atopobiaceae</taxon>
        <taxon>Tractidigestivibacter</taxon>
    </lineage>
</organism>
<sequence length="396" mass="43071">MMDLDGLDYLATSLASIAVVPVHVYQGEKLVSAHIPVRLPADPLALCEQDALALASPVGYLSVGDSLYVGVVCAGDTRLVVGPIPEAPLPAAQVTQMAAQLGVSPADLPQFQEGICSLTPLPLLTTVQVLCAVAFAATGEKVELDRVLVHDDAQRTIGSNLVNEEFHAAEFPEEKSLGNSSLKVEQVLCDLVRQGRPDELRAYFSALPSFRAGVLSPNLLRNAKDTFVTSVTVVSRAAIAGGMNADEAFSLSDSYINRCELASDTQQVSELGYHMAVEYAERVGHLRLGEDPSQLVLGVTNYVRSHIFEPIRTEDVAQALFVSRGFLSSRFKRETGMGLADYIRREKVAEAKSLLRNTEQSILDISTYLGFCSQSHFNAVFKRETGMTPREWRLQE</sequence>
<gene>
    <name evidence="5" type="ORF">NVS32_00700</name>
</gene>
<name>A0ABT1Z5I6_9ACTN</name>
<dbReference type="Proteomes" id="UP001204320">
    <property type="component" value="Unassembled WGS sequence"/>
</dbReference>
<comment type="caution">
    <text evidence="5">The sequence shown here is derived from an EMBL/GenBank/DDBJ whole genome shotgun (WGS) entry which is preliminary data.</text>
</comment>
<keyword evidence="2" id="KW-0238">DNA-binding</keyword>
<dbReference type="Pfam" id="PF12833">
    <property type="entry name" value="HTH_18"/>
    <property type="match status" value="1"/>
</dbReference>
<evidence type="ECO:0000313" key="5">
    <source>
        <dbReference type="EMBL" id="MCR9035478.1"/>
    </source>
</evidence>
<reference evidence="5 6" key="1">
    <citation type="submission" date="2022-08" db="EMBL/GenBank/DDBJ databases">
        <title>Tractidigestivibacter montrealensis type strain KD21.</title>
        <authorList>
            <person name="Diop K."/>
            <person name="Richard C."/>
            <person name="Routy B."/>
        </authorList>
    </citation>
    <scope>NUCLEOTIDE SEQUENCE [LARGE SCALE GENOMIC DNA]</scope>
    <source>
        <strain evidence="5 6">KD21</strain>
    </source>
</reference>
<evidence type="ECO:0000256" key="1">
    <source>
        <dbReference type="ARBA" id="ARBA00023015"/>
    </source>
</evidence>
<proteinExistence type="predicted"/>
<accession>A0ABT1Z5I6</accession>
<dbReference type="InterPro" id="IPR020449">
    <property type="entry name" value="Tscrpt_reg_AraC-type_HTH"/>
</dbReference>
<keyword evidence="6" id="KW-1185">Reference proteome</keyword>
<dbReference type="PROSITE" id="PS00041">
    <property type="entry name" value="HTH_ARAC_FAMILY_1"/>
    <property type="match status" value="1"/>
</dbReference>
<keyword evidence="1" id="KW-0805">Transcription regulation</keyword>
<dbReference type="InterPro" id="IPR009057">
    <property type="entry name" value="Homeodomain-like_sf"/>
</dbReference>
<dbReference type="EMBL" id="JANSKA010000001">
    <property type="protein sequence ID" value="MCR9035478.1"/>
    <property type="molecule type" value="Genomic_DNA"/>
</dbReference>
<protein>
    <submittedName>
        <fullName evidence="5">AraC family transcriptional regulator</fullName>
    </submittedName>
</protein>
<dbReference type="InterPro" id="IPR018062">
    <property type="entry name" value="HTH_AraC-typ_CS"/>
</dbReference>
<dbReference type="Gene3D" id="1.10.10.60">
    <property type="entry name" value="Homeodomain-like"/>
    <property type="match status" value="2"/>
</dbReference>
<keyword evidence="3" id="KW-0804">Transcription</keyword>
<dbReference type="PROSITE" id="PS01124">
    <property type="entry name" value="HTH_ARAC_FAMILY_2"/>
    <property type="match status" value="1"/>
</dbReference>
<dbReference type="RefSeq" id="WP_258498323.1">
    <property type="nucleotide sequence ID" value="NZ_JANSKA010000001.1"/>
</dbReference>
<evidence type="ECO:0000256" key="2">
    <source>
        <dbReference type="ARBA" id="ARBA00023125"/>
    </source>
</evidence>
<dbReference type="PANTHER" id="PTHR43280:SF34">
    <property type="entry name" value="ARAC-FAMILY TRANSCRIPTIONAL REGULATOR"/>
    <property type="match status" value="1"/>
</dbReference>
<dbReference type="SMART" id="SM00342">
    <property type="entry name" value="HTH_ARAC"/>
    <property type="match status" value="1"/>
</dbReference>
<dbReference type="InterPro" id="IPR018060">
    <property type="entry name" value="HTH_AraC"/>
</dbReference>
<evidence type="ECO:0000256" key="3">
    <source>
        <dbReference type="ARBA" id="ARBA00023163"/>
    </source>
</evidence>